<feature type="non-terminal residue" evidence="1">
    <location>
        <position position="166"/>
    </location>
</feature>
<dbReference type="PRINTS" id="PR01043">
    <property type="entry name" value="TRNASYNTHGLY"/>
</dbReference>
<name>A0A7D9DVJ3_PARCT</name>
<dbReference type="PANTHER" id="PTHR10745">
    <property type="entry name" value="GLYCYL-TRNA SYNTHETASE/DNA POLYMERASE SUBUNIT GAMMA-2"/>
    <property type="match status" value="1"/>
</dbReference>
<dbReference type="GO" id="GO:0070150">
    <property type="term" value="P:mitochondrial glycyl-tRNA aminoacylation"/>
    <property type="evidence" value="ECO:0007669"/>
    <property type="project" value="TreeGrafter"/>
</dbReference>
<dbReference type="FunFam" id="3.40.50.800:FF:000004">
    <property type="entry name" value="Glycine--tRNA ligase 2"/>
    <property type="match status" value="1"/>
</dbReference>
<protein>
    <submittedName>
        <fullName evidence="1">Glycine--tRNA ligase-like</fullName>
    </submittedName>
</protein>
<reference evidence="1" key="1">
    <citation type="submission" date="2020-04" db="EMBL/GenBank/DDBJ databases">
        <authorList>
            <person name="Alioto T."/>
            <person name="Alioto T."/>
            <person name="Gomez Garrido J."/>
        </authorList>
    </citation>
    <scope>NUCLEOTIDE SEQUENCE</scope>
    <source>
        <strain evidence="1">A484AB</strain>
    </source>
</reference>
<dbReference type="InterPro" id="IPR045864">
    <property type="entry name" value="aa-tRNA-synth_II/BPL/LPL"/>
</dbReference>
<dbReference type="AlphaFoldDB" id="A0A7D9DVJ3"/>
<gene>
    <name evidence="1" type="ORF">PACLA_8A082077</name>
</gene>
<keyword evidence="1" id="KW-0436">Ligase</keyword>
<dbReference type="SUPFAM" id="SSF52954">
    <property type="entry name" value="Class II aaRS ABD-related"/>
    <property type="match status" value="1"/>
</dbReference>
<evidence type="ECO:0000313" key="2">
    <source>
        <dbReference type="Proteomes" id="UP001152795"/>
    </source>
</evidence>
<dbReference type="GO" id="GO:0004820">
    <property type="term" value="F:glycine-tRNA ligase activity"/>
    <property type="evidence" value="ECO:0007669"/>
    <property type="project" value="TreeGrafter"/>
</dbReference>
<dbReference type="InterPro" id="IPR004154">
    <property type="entry name" value="Anticodon-bd"/>
</dbReference>
<proteinExistence type="predicted"/>
<organism evidence="1 2">
    <name type="scientific">Paramuricea clavata</name>
    <name type="common">Red gorgonian</name>
    <name type="synonym">Violescent sea-whip</name>
    <dbReference type="NCBI Taxonomy" id="317549"/>
    <lineage>
        <taxon>Eukaryota</taxon>
        <taxon>Metazoa</taxon>
        <taxon>Cnidaria</taxon>
        <taxon>Anthozoa</taxon>
        <taxon>Octocorallia</taxon>
        <taxon>Malacalcyonacea</taxon>
        <taxon>Plexauridae</taxon>
        <taxon>Paramuricea</taxon>
    </lineage>
</organism>
<dbReference type="InterPro" id="IPR036621">
    <property type="entry name" value="Anticodon-bd_dom_sf"/>
</dbReference>
<comment type="caution">
    <text evidence="1">The sequence shown here is derived from an EMBL/GenBank/DDBJ whole genome shotgun (WGS) entry which is preliminary data.</text>
</comment>
<dbReference type="Pfam" id="PF03129">
    <property type="entry name" value="HGTP_anticodon"/>
    <property type="match status" value="1"/>
</dbReference>
<dbReference type="Gene3D" id="3.30.930.10">
    <property type="entry name" value="Bira Bifunctional Protein, Domain 2"/>
    <property type="match status" value="1"/>
</dbReference>
<dbReference type="GO" id="GO:0005739">
    <property type="term" value="C:mitochondrion"/>
    <property type="evidence" value="ECO:0007669"/>
    <property type="project" value="TreeGrafter"/>
</dbReference>
<accession>A0A7D9DVJ3</accession>
<sequence length="166" mass="18884">REVEPHVIEPSFGVGRIIYSLLEHNFHVREEDVQRTWLSLPALVAPVKCSVLPLSKNKEFEPFVKTLSSGLNEYDISHRVDDSAGSIGRRYARTDEIGIPFGVTIDFDTVNKQPSTVTLRERNSMKQIRIPIDVLPKSVSDLVHGRRTWENMVGEYGYFLGQESTK</sequence>
<dbReference type="PANTHER" id="PTHR10745:SF0">
    <property type="entry name" value="GLYCINE--TRNA LIGASE"/>
    <property type="match status" value="1"/>
</dbReference>
<evidence type="ECO:0000313" key="1">
    <source>
        <dbReference type="EMBL" id="CAB3995135.1"/>
    </source>
</evidence>
<dbReference type="InterPro" id="IPR027031">
    <property type="entry name" value="Gly-tRNA_synthase/POLG2"/>
</dbReference>
<dbReference type="EMBL" id="CACRXK020002605">
    <property type="protein sequence ID" value="CAB3995135.1"/>
    <property type="molecule type" value="Genomic_DNA"/>
</dbReference>
<dbReference type="OrthoDB" id="57698at2759"/>
<dbReference type="Gene3D" id="3.40.50.800">
    <property type="entry name" value="Anticodon-binding domain"/>
    <property type="match status" value="1"/>
</dbReference>
<keyword evidence="2" id="KW-1185">Reference proteome</keyword>
<dbReference type="CDD" id="cd00858">
    <property type="entry name" value="GlyRS_anticodon"/>
    <property type="match status" value="1"/>
</dbReference>
<dbReference type="Proteomes" id="UP001152795">
    <property type="component" value="Unassembled WGS sequence"/>
</dbReference>